<dbReference type="GO" id="GO:0046872">
    <property type="term" value="F:metal ion binding"/>
    <property type="evidence" value="ECO:0007669"/>
    <property type="project" value="UniProtKB-KW"/>
</dbReference>
<evidence type="ECO:0000256" key="6">
    <source>
        <dbReference type="ARBA" id="ARBA00023014"/>
    </source>
</evidence>
<reference evidence="8" key="1">
    <citation type="journal article" date="2015" name="Nature">
        <title>Complex archaea that bridge the gap between prokaryotes and eukaryotes.</title>
        <authorList>
            <person name="Spang A."/>
            <person name="Saw J.H."/>
            <person name="Jorgensen S.L."/>
            <person name="Zaremba-Niedzwiedzka K."/>
            <person name="Martijn J."/>
            <person name="Lind A.E."/>
            <person name="van Eijk R."/>
            <person name="Schleper C."/>
            <person name="Guy L."/>
            <person name="Ettema T.J."/>
        </authorList>
    </citation>
    <scope>NUCLEOTIDE SEQUENCE</scope>
</reference>
<dbReference type="SUPFAM" id="SSF102114">
    <property type="entry name" value="Radical SAM enzymes"/>
    <property type="match status" value="1"/>
</dbReference>
<accession>A0A0F8XU04</accession>
<dbReference type="NCBIfam" id="TIGR04085">
    <property type="entry name" value="rSAM_more_4Fe4S"/>
    <property type="match status" value="1"/>
</dbReference>
<evidence type="ECO:0000313" key="8">
    <source>
        <dbReference type="EMBL" id="KKK72398.1"/>
    </source>
</evidence>
<evidence type="ECO:0000259" key="7">
    <source>
        <dbReference type="PROSITE" id="PS51918"/>
    </source>
</evidence>
<evidence type="ECO:0000256" key="1">
    <source>
        <dbReference type="ARBA" id="ARBA00001966"/>
    </source>
</evidence>
<dbReference type="Pfam" id="PF04055">
    <property type="entry name" value="Radical_SAM"/>
    <property type="match status" value="1"/>
</dbReference>
<dbReference type="InterPro" id="IPR007197">
    <property type="entry name" value="rSAM"/>
</dbReference>
<organism evidence="8">
    <name type="scientific">marine sediment metagenome</name>
    <dbReference type="NCBI Taxonomy" id="412755"/>
    <lineage>
        <taxon>unclassified sequences</taxon>
        <taxon>metagenomes</taxon>
        <taxon>ecological metagenomes</taxon>
    </lineage>
</organism>
<keyword evidence="3" id="KW-0949">S-adenosyl-L-methionine</keyword>
<dbReference type="PANTHER" id="PTHR11228:SF7">
    <property type="entry name" value="PQQA PEPTIDE CYCLASE"/>
    <property type="match status" value="1"/>
</dbReference>
<name>A0A0F8XU04_9ZZZZ</name>
<dbReference type="InterPro" id="IPR023885">
    <property type="entry name" value="4Fe4S-binding_SPASM_dom"/>
</dbReference>
<dbReference type="PANTHER" id="PTHR11228">
    <property type="entry name" value="RADICAL SAM DOMAIN PROTEIN"/>
    <property type="match status" value="1"/>
</dbReference>
<sequence length="321" mass="35970">CIHCGSSAGKSRVDELNTEEALTLVKDLHSCKYDGIALMGGEPFLRDDWYEVAQEIKKNKIKLTIVSNGLEIIPQIPKLKELQLNCISLSLDGGNPKTHDYIRGIKGAFDKVLGSIKTLQKENIPVTVITTVNKVNFKELNLIRDLLINKKIAWQIQIALPLGRFSRDLVISKKQFYGVAMFIALNLKKYSVRELPLIGGHCFGYFSMLLPELGLDPWIGCQAGKSVLGIQSNGNIKGCLTLPDDFIEGNVRITNISEIINSRFDLKYNQSLHNKNSQDYCCRCEMVKKCKGGCLGTRIALNSFTKPYCLRAIEKKLFKIL</sequence>
<dbReference type="GO" id="GO:0003824">
    <property type="term" value="F:catalytic activity"/>
    <property type="evidence" value="ECO:0007669"/>
    <property type="project" value="InterPro"/>
</dbReference>
<dbReference type="InterPro" id="IPR050377">
    <property type="entry name" value="Radical_SAM_PqqE_MftC-like"/>
</dbReference>
<dbReference type="InterPro" id="IPR013785">
    <property type="entry name" value="Aldolase_TIM"/>
</dbReference>
<keyword evidence="2" id="KW-0004">4Fe-4S</keyword>
<evidence type="ECO:0000256" key="4">
    <source>
        <dbReference type="ARBA" id="ARBA00022723"/>
    </source>
</evidence>
<evidence type="ECO:0000256" key="5">
    <source>
        <dbReference type="ARBA" id="ARBA00023004"/>
    </source>
</evidence>
<dbReference type="InterPro" id="IPR058240">
    <property type="entry name" value="rSAM_sf"/>
</dbReference>
<evidence type="ECO:0000256" key="3">
    <source>
        <dbReference type="ARBA" id="ARBA00022691"/>
    </source>
</evidence>
<protein>
    <recommendedName>
        <fullName evidence="7">Radical SAM core domain-containing protein</fullName>
    </recommendedName>
</protein>
<comment type="caution">
    <text evidence="8">The sequence shown here is derived from an EMBL/GenBank/DDBJ whole genome shotgun (WGS) entry which is preliminary data.</text>
</comment>
<dbReference type="EMBL" id="LAZR01057273">
    <property type="protein sequence ID" value="KKK72398.1"/>
    <property type="molecule type" value="Genomic_DNA"/>
</dbReference>
<dbReference type="GO" id="GO:0051539">
    <property type="term" value="F:4 iron, 4 sulfur cluster binding"/>
    <property type="evidence" value="ECO:0007669"/>
    <property type="project" value="UniProtKB-KW"/>
</dbReference>
<feature type="domain" description="Radical SAM core" evidence="7">
    <location>
        <begin position="1"/>
        <end position="201"/>
    </location>
</feature>
<proteinExistence type="predicted"/>
<dbReference type="PIRSF" id="PIRSF037420">
    <property type="entry name" value="PQQ_syn_pqqE"/>
    <property type="match status" value="1"/>
</dbReference>
<evidence type="ECO:0000256" key="2">
    <source>
        <dbReference type="ARBA" id="ARBA00022485"/>
    </source>
</evidence>
<dbReference type="Gene3D" id="3.20.20.70">
    <property type="entry name" value="Aldolase class I"/>
    <property type="match status" value="1"/>
</dbReference>
<dbReference type="PROSITE" id="PS51918">
    <property type="entry name" value="RADICAL_SAM"/>
    <property type="match status" value="1"/>
</dbReference>
<keyword evidence="5" id="KW-0408">Iron</keyword>
<feature type="non-terminal residue" evidence="8">
    <location>
        <position position="1"/>
    </location>
</feature>
<dbReference type="InterPro" id="IPR017200">
    <property type="entry name" value="PqqE-like"/>
</dbReference>
<gene>
    <name evidence="8" type="ORF">LCGC14_2904280</name>
</gene>
<dbReference type="AlphaFoldDB" id="A0A0F8XU04"/>
<keyword evidence="6" id="KW-0411">Iron-sulfur</keyword>
<comment type="cofactor">
    <cofactor evidence="1">
        <name>[4Fe-4S] cluster</name>
        <dbReference type="ChEBI" id="CHEBI:49883"/>
    </cofactor>
</comment>
<dbReference type="CDD" id="cd01335">
    <property type="entry name" value="Radical_SAM"/>
    <property type="match status" value="1"/>
</dbReference>
<keyword evidence="4" id="KW-0479">Metal-binding</keyword>